<reference evidence="2" key="1">
    <citation type="submission" date="2020-08" db="EMBL/GenBank/DDBJ databases">
        <title>Genome public.</title>
        <authorList>
            <person name="Liu C."/>
            <person name="Sun Q."/>
        </authorList>
    </citation>
    <scope>NUCLEOTIDE SEQUENCE</scope>
    <source>
        <strain evidence="2">BX22</strain>
    </source>
</reference>
<dbReference type="EMBL" id="JACOOL010000006">
    <property type="protein sequence ID" value="MBC5637101.1"/>
    <property type="molecule type" value="Genomic_DNA"/>
</dbReference>
<name>A0A923RID7_9BACI</name>
<feature type="transmembrane region" description="Helical" evidence="1">
    <location>
        <begin position="93"/>
        <end position="118"/>
    </location>
</feature>
<sequence length="169" mass="18672">MNIYKLTLLAFLAALAVVGRIMLSSIPNVQPVTSVIIISGIFLGPVAGIILAFLITFLSNMVLGTGLWTIWQILSWGLIGVMSGILGKTMKQIPFYLILILAVFSGYLYGFIVSLTNYQITGHGFWAYYIAGLPFDTYHAIGNAVIMLLLYPTVSFIFQNYIQKHLNTN</sequence>
<organism evidence="2 3">
    <name type="scientific">Ornithinibacillus hominis</name>
    <dbReference type="NCBI Taxonomy" id="2763055"/>
    <lineage>
        <taxon>Bacteria</taxon>
        <taxon>Bacillati</taxon>
        <taxon>Bacillota</taxon>
        <taxon>Bacilli</taxon>
        <taxon>Bacillales</taxon>
        <taxon>Bacillaceae</taxon>
        <taxon>Ornithinibacillus</taxon>
    </lineage>
</organism>
<evidence type="ECO:0000256" key="1">
    <source>
        <dbReference type="SAM" id="Phobius"/>
    </source>
</evidence>
<dbReference type="Gene3D" id="1.10.1760.20">
    <property type="match status" value="1"/>
</dbReference>
<gene>
    <name evidence="2" type="ORF">H8S33_09810</name>
</gene>
<evidence type="ECO:0000313" key="3">
    <source>
        <dbReference type="Proteomes" id="UP000637359"/>
    </source>
</evidence>
<dbReference type="InterPro" id="IPR024529">
    <property type="entry name" value="ECF_trnsprt_substrate-spec"/>
</dbReference>
<keyword evidence="1" id="KW-0472">Membrane</keyword>
<feature type="transmembrane region" description="Helical" evidence="1">
    <location>
        <begin position="6"/>
        <end position="23"/>
    </location>
</feature>
<feature type="transmembrane region" description="Helical" evidence="1">
    <location>
        <begin position="65"/>
        <end position="86"/>
    </location>
</feature>
<protein>
    <submittedName>
        <fullName evidence="2">ECF transporter S component</fullName>
    </submittedName>
</protein>
<dbReference type="GO" id="GO:0022857">
    <property type="term" value="F:transmembrane transporter activity"/>
    <property type="evidence" value="ECO:0007669"/>
    <property type="project" value="InterPro"/>
</dbReference>
<dbReference type="Proteomes" id="UP000637359">
    <property type="component" value="Unassembled WGS sequence"/>
</dbReference>
<comment type="caution">
    <text evidence="2">The sequence shown here is derived from an EMBL/GenBank/DDBJ whole genome shotgun (WGS) entry which is preliminary data.</text>
</comment>
<keyword evidence="3" id="KW-1185">Reference proteome</keyword>
<dbReference type="AlphaFoldDB" id="A0A923RID7"/>
<proteinExistence type="predicted"/>
<keyword evidence="1" id="KW-0812">Transmembrane</keyword>
<feature type="transmembrane region" description="Helical" evidence="1">
    <location>
        <begin position="35"/>
        <end position="59"/>
    </location>
</feature>
<accession>A0A923RID7</accession>
<feature type="transmembrane region" description="Helical" evidence="1">
    <location>
        <begin position="138"/>
        <end position="158"/>
    </location>
</feature>
<keyword evidence="1" id="KW-1133">Transmembrane helix</keyword>
<dbReference type="Pfam" id="PF12822">
    <property type="entry name" value="ECF_trnsprt"/>
    <property type="match status" value="1"/>
</dbReference>
<evidence type="ECO:0000313" key="2">
    <source>
        <dbReference type="EMBL" id="MBC5637101.1"/>
    </source>
</evidence>